<evidence type="ECO:0000313" key="4">
    <source>
        <dbReference type="Proteomes" id="UP000294933"/>
    </source>
</evidence>
<dbReference type="SUPFAM" id="SSF51735">
    <property type="entry name" value="NAD(P)-binding Rossmann-fold domains"/>
    <property type="match status" value="1"/>
</dbReference>
<dbReference type="Proteomes" id="UP000294933">
    <property type="component" value="Unassembled WGS sequence"/>
</dbReference>
<dbReference type="InterPro" id="IPR041694">
    <property type="entry name" value="ADH_N_2"/>
</dbReference>
<dbReference type="InterPro" id="IPR011032">
    <property type="entry name" value="GroES-like_sf"/>
</dbReference>
<dbReference type="SMART" id="SM00829">
    <property type="entry name" value="PKS_ER"/>
    <property type="match status" value="1"/>
</dbReference>
<dbReference type="Pfam" id="PF16884">
    <property type="entry name" value="ADH_N_2"/>
    <property type="match status" value="1"/>
</dbReference>
<keyword evidence="4" id="KW-1185">Reference proteome</keyword>
<dbReference type="STRING" id="50990.A0A4Y7Q031"/>
<dbReference type="Pfam" id="PF00107">
    <property type="entry name" value="ADH_zinc_N"/>
    <property type="match status" value="1"/>
</dbReference>
<dbReference type="InterPro" id="IPR036291">
    <property type="entry name" value="NAD(P)-bd_dom_sf"/>
</dbReference>
<dbReference type="GO" id="GO:0016628">
    <property type="term" value="F:oxidoreductase activity, acting on the CH-CH group of donors, NAD or NADP as acceptor"/>
    <property type="evidence" value="ECO:0007669"/>
    <property type="project" value="InterPro"/>
</dbReference>
<gene>
    <name evidence="3" type="ORF">BD410DRAFT_368143</name>
</gene>
<keyword evidence="1" id="KW-0560">Oxidoreductase</keyword>
<dbReference type="InterPro" id="IPR020843">
    <property type="entry name" value="ER"/>
</dbReference>
<dbReference type="PANTHER" id="PTHR43205">
    <property type="entry name" value="PROSTAGLANDIN REDUCTASE"/>
    <property type="match status" value="1"/>
</dbReference>
<evidence type="ECO:0000256" key="1">
    <source>
        <dbReference type="ARBA" id="ARBA00023002"/>
    </source>
</evidence>
<evidence type="ECO:0000313" key="3">
    <source>
        <dbReference type="EMBL" id="TDL20588.1"/>
    </source>
</evidence>
<feature type="domain" description="Enoyl reductase (ER)" evidence="2">
    <location>
        <begin position="24"/>
        <end position="341"/>
    </location>
</feature>
<evidence type="ECO:0000259" key="2">
    <source>
        <dbReference type="SMART" id="SM00829"/>
    </source>
</evidence>
<dbReference type="VEuPathDB" id="FungiDB:BD410DRAFT_368143"/>
<dbReference type="AlphaFoldDB" id="A0A4Y7Q031"/>
<dbReference type="Gene3D" id="3.40.50.720">
    <property type="entry name" value="NAD(P)-binding Rossmann-like Domain"/>
    <property type="match status" value="1"/>
</dbReference>
<dbReference type="EMBL" id="ML170187">
    <property type="protein sequence ID" value="TDL20588.1"/>
    <property type="molecule type" value="Genomic_DNA"/>
</dbReference>
<protein>
    <submittedName>
        <fullName evidence="3">NAD-P-binding protein</fullName>
    </submittedName>
</protein>
<dbReference type="OrthoDB" id="809632at2759"/>
<proteinExistence type="predicted"/>
<name>A0A4Y7Q031_9AGAM</name>
<dbReference type="PANTHER" id="PTHR43205:SF7">
    <property type="entry name" value="PROSTAGLANDIN REDUCTASE 1"/>
    <property type="match status" value="1"/>
</dbReference>
<accession>A0A4Y7Q031</accession>
<sequence length="347" mass="38268">MHMAPVRNARSVFNEVPIGLPDPGRTVKYDDSQTIDLDDVDLGGGFLVKVLYVSMDPYLRNRMREPSPKNLRPPFIIGDPLVNFGIGVVLRSENPEMKVDDHIYGFLPFQEYAILKETKAFRVISNEANIPWSAYVGVCSMPGQTAYYGWRALAEAKKGETLFVSAGPVGSFVIQLAKHEGLKVIASAGSDEKVQFIKSIGADVAFNYKKELTTEILDKEGPINIYWDHVGGETLDAALDAAAHFARFVECGMMSQNNATPENPPYIPKNLQLVIGKTLTIRGFVVTVFEDQYKEDFYAEIPSRVAKGELKYVEDVTVGLEGVGQALLNVQTGANRGKSVIRVSQSQ</sequence>
<reference evidence="3 4" key="1">
    <citation type="submission" date="2018-06" db="EMBL/GenBank/DDBJ databases">
        <title>A transcriptomic atlas of mushroom development highlights an independent origin of complex multicellularity.</title>
        <authorList>
            <consortium name="DOE Joint Genome Institute"/>
            <person name="Krizsan K."/>
            <person name="Almasi E."/>
            <person name="Merenyi Z."/>
            <person name="Sahu N."/>
            <person name="Viragh M."/>
            <person name="Koszo T."/>
            <person name="Mondo S."/>
            <person name="Kiss B."/>
            <person name="Balint B."/>
            <person name="Kues U."/>
            <person name="Barry K."/>
            <person name="Hegedus J.C."/>
            <person name="Henrissat B."/>
            <person name="Johnson J."/>
            <person name="Lipzen A."/>
            <person name="Ohm R."/>
            <person name="Nagy I."/>
            <person name="Pangilinan J."/>
            <person name="Yan J."/>
            <person name="Xiong Y."/>
            <person name="Grigoriev I.V."/>
            <person name="Hibbett D.S."/>
            <person name="Nagy L.G."/>
        </authorList>
    </citation>
    <scope>NUCLEOTIDE SEQUENCE [LARGE SCALE GENOMIC DNA]</scope>
    <source>
        <strain evidence="3 4">SZMC22713</strain>
    </source>
</reference>
<dbReference type="Gene3D" id="3.90.180.10">
    <property type="entry name" value="Medium-chain alcohol dehydrogenases, catalytic domain"/>
    <property type="match status" value="1"/>
</dbReference>
<dbReference type="CDD" id="cd05288">
    <property type="entry name" value="PGDH"/>
    <property type="match status" value="1"/>
</dbReference>
<organism evidence="3 4">
    <name type="scientific">Rickenella mellea</name>
    <dbReference type="NCBI Taxonomy" id="50990"/>
    <lineage>
        <taxon>Eukaryota</taxon>
        <taxon>Fungi</taxon>
        <taxon>Dikarya</taxon>
        <taxon>Basidiomycota</taxon>
        <taxon>Agaricomycotina</taxon>
        <taxon>Agaricomycetes</taxon>
        <taxon>Hymenochaetales</taxon>
        <taxon>Rickenellaceae</taxon>
        <taxon>Rickenella</taxon>
    </lineage>
</organism>
<dbReference type="InterPro" id="IPR013149">
    <property type="entry name" value="ADH-like_C"/>
</dbReference>
<dbReference type="SUPFAM" id="SSF50129">
    <property type="entry name" value="GroES-like"/>
    <property type="match status" value="1"/>
</dbReference>
<dbReference type="InterPro" id="IPR045010">
    <property type="entry name" value="MDR_fam"/>
</dbReference>